<organism evidence="2">
    <name type="scientific">uncultured marine group II/III euryarchaeote KM3_141_C05</name>
    <dbReference type="NCBI Taxonomy" id="1457876"/>
    <lineage>
        <taxon>Archaea</taxon>
        <taxon>Methanobacteriati</taxon>
        <taxon>Methanobacteriota</taxon>
        <taxon>environmental samples</taxon>
    </lineage>
</organism>
<dbReference type="Pfam" id="PF13580">
    <property type="entry name" value="SIS_2"/>
    <property type="match status" value="1"/>
</dbReference>
<dbReference type="InterPro" id="IPR001347">
    <property type="entry name" value="SIS_dom"/>
</dbReference>
<evidence type="ECO:0000313" key="2">
    <source>
        <dbReference type="EMBL" id="AIF01070.1"/>
    </source>
</evidence>
<dbReference type="EC" id="5.3.1.28" evidence="2"/>
<dbReference type="InterPro" id="IPR050099">
    <property type="entry name" value="SIS_GmhA/DiaA_subfam"/>
</dbReference>
<name>A0A075GCQ5_9EURY</name>
<dbReference type="AlphaFoldDB" id="A0A075GCQ5"/>
<dbReference type="EMBL" id="KF900611">
    <property type="protein sequence ID" value="AIF01070.1"/>
    <property type="molecule type" value="Genomic_DNA"/>
</dbReference>
<evidence type="ECO:0000259" key="1">
    <source>
        <dbReference type="PROSITE" id="PS51464"/>
    </source>
</evidence>
<dbReference type="PANTHER" id="PTHR30390">
    <property type="entry name" value="SEDOHEPTULOSE 7-PHOSPHATE ISOMERASE / DNAA INITIATOR-ASSOCIATING FACTOR FOR REPLICATION INITIATION"/>
    <property type="match status" value="1"/>
</dbReference>
<dbReference type="InterPro" id="IPR046348">
    <property type="entry name" value="SIS_dom_sf"/>
</dbReference>
<keyword evidence="2" id="KW-0413">Isomerase</keyword>
<dbReference type="CDD" id="cd05006">
    <property type="entry name" value="SIS_GmhA"/>
    <property type="match status" value="1"/>
</dbReference>
<gene>
    <name evidence="2" type="primary">gmhA</name>
    <name evidence="2" type="synonym">lpcA</name>
</gene>
<proteinExistence type="predicted"/>
<sequence>MGFDFDSFVDGYVADLSRALGTLSKRDLEALYKQVLVVIDGGGTVHFIGNGGSAATPSHSAGDWSKELGLPTLSHVDNISSLTAWANDTSYDNVFAGALSTWAKAGDLVVGYSGSGNSPNVLNGIAKAKELGCQTAAITGDYKGGAGGKLAAIVDVAIVCDTTSMERIEDLQLIINHIVKEAVKADRGLPSHS</sequence>
<feature type="domain" description="SIS" evidence="1">
    <location>
        <begin position="35"/>
        <end position="189"/>
    </location>
</feature>
<dbReference type="GO" id="GO:1901135">
    <property type="term" value="P:carbohydrate derivative metabolic process"/>
    <property type="evidence" value="ECO:0007669"/>
    <property type="project" value="InterPro"/>
</dbReference>
<reference evidence="2" key="1">
    <citation type="journal article" date="2014" name="Genome Biol. Evol.">
        <title>Pangenome evidence for extensive interdomain horizontal transfer affecting lineage core and shell genes in uncultured planktonic thaumarchaeota and euryarchaeota.</title>
        <authorList>
            <person name="Deschamps P."/>
            <person name="Zivanovic Y."/>
            <person name="Moreira D."/>
            <person name="Rodriguez-Valera F."/>
            <person name="Lopez-Garcia P."/>
        </authorList>
    </citation>
    <scope>NUCLEOTIDE SEQUENCE</scope>
</reference>
<dbReference type="SUPFAM" id="SSF53697">
    <property type="entry name" value="SIS domain"/>
    <property type="match status" value="1"/>
</dbReference>
<accession>A0A075GCQ5</accession>
<dbReference type="GO" id="GO:0097367">
    <property type="term" value="F:carbohydrate derivative binding"/>
    <property type="evidence" value="ECO:0007669"/>
    <property type="project" value="InterPro"/>
</dbReference>
<dbReference type="InterPro" id="IPR035461">
    <property type="entry name" value="GmhA/DiaA"/>
</dbReference>
<protein>
    <submittedName>
        <fullName evidence="2">Phosphoheptose isomerase (GmhA, lpcA)</fullName>
        <ecNumber evidence="2">5.3.1.28</ecNumber>
    </submittedName>
</protein>
<dbReference type="GO" id="GO:0016853">
    <property type="term" value="F:isomerase activity"/>
    <property type="evidence" value="ECO:0007669"/>
    <property type="project" value="UniProtKB-KW"/>
</dbReference>
<dbReference type="PANTHER" id="PTHR30390:SF8">
    <property type="entry name" value="SUGAR ISOMERASE (SIS)"/>
    <property type="match status" value="1"/>
</dbReference>
<dbReference type="Gene3D" id="3.40.50.10490">
    <property type="entry name" value="Glucose-6-phosphate isomerase like protein, domain 1"/>
    <property type="match status" value="1"/>
</dbReference>
<dbReference type="PROSITE" id="PS51464">
    <property type="entry name" value="SIS"/>
    <property type="match status" value="1"/>
</dbReference>